<gene>
    <name evidence="6" type="primary">nadK</name>
    <name evidence="7" type="ORF">H8J70_07015</name>
</gene>
<dbReference type="HAMAP" id="MF_00361">
    <property type="entry name" value="NAD_kinase"/>
    <property type="match status" value="1"/>
</dbReference>
<dbReference type="Proteomes" id="UP000606870">
    <property type="component" value="Unassembled WGS sequence"/>
</dbReference>
<keyword evidence="8" id="KW-1185">Reference proteome</keyword>
<evidence type="ECO:0000256" key="5">
    <source>
        <dbReference type="ARBA" id="ARBA00047925"/>
    </source>
</evidence>
<feature type="binding site" evidence="6">
    <location>
        <position position="78"/>
    </location>
    <ligand>
        <name>NAD(+)</name>
        <dbReference type="ChEBI" id="CHEBI:57540"/>
    </ligand>
</feature>
<dbReference type="EMBL" id="JACOGK010000018">
    <property type="protein sequence ID" value="MBC3536997.1"/>
    <property type="molecule type" value="Genomic_DNA"/>
</dbReference>
<reference evidence="7 8" key="1">
    <citation type="submission" date="2020-08" db="EMBL/GenBank/DDBJ databases">
        <authorList>
            <person name="Liu C."/>
            <person name="Sun Q."/>
        </authorList>
    </citation>
    <scope>NUCLEOTIDE SEQUENCE [LARGE SCALE GENOMIC DNA]</scope>
    <source>
        <strain evidence="7 8">NSJ-59</strain>
    </source>
</reference>
<keyword evidence="4 6" id="KW-0520">NAD</keyword>
<dbReference type="InterPro" id="IPR002504">
    <property type="entry name" value="NADK"/>
</dbReference>
<evidence type="ECO:0000256" key="3">
    <source>
        <dbReference type="ARBA" id="ARBA00022857"/>
    </source>
</evidence>
<keyword evidence="1 6" id="KW-0808">Transferase</keyword>
<feature type="binding site" evidence="6">
    <location>
        <begin position="148"/>
        <end position="149"/>
    </location>
    <ligand>
        <name>NAD(+)</name>
        <dbReference type="ChEBI" id="CHEBI:57540"/>
    </ligand>
</feature>
<organism evidence="7 8">
    <name type="scientific">Megasphaera hominis</name>
    <dbReference type="NCBI Taxonomy" id="159836"/>
    <lineage>
        <taxon>Bacteria</taxon>
        <taxon>Bacillati</taxon>
        <taxon>Bacillota</taxon>
        <taxon>Negativicutes</taxon>
        <taxon>Veillonellales</taxon>
        <taxon>Veillonellaceae</taxon>
        <taxon>Megasphaera</taxon>
    </lineage>
</organism>
<evidence type="ECO:0000256" key="4">
    <source>
        <dbReference type="ARBA" id="ARBA00023027"/>
    </source>
</evidence>
<comment type="caution">
    <text evidence="7">The sequence shown here is derived from an EMBL/GenBank/DDBJ whole genome shotgun (WGS) entry which is preliminary data.</text>
</comment>
<protein>
    <recommendedName>
        <fullName evidence="6">NAD kinase</fullName>
        <ecNumber evidence="6">2.7.1.23</ecNumber>
    </recommendedName>
    <alternativeName>
        <fullName evidence="6">ATP-dependent NAD kinase</fullName>
    </alternativeName>
</protein>
<comment type="cofactor">
    <cofactor evidence="6">
        <name>a divalent metal cation</name>
        <dbReference type="ChEBI" id="CHEBI:60240"/>
    </cofactor>
</comment>
<sequence>MRIGIFPNLVKKESTQIVKKLIDLCEKYGQNYYLPAYVAQSTQDFYHHVEASHLLPHLPLLNTIDVALVLGGDGTILKLASQFAAADIPICGVNLGSLGFLYEVEIRNLEQRFCDILEGRYFLEKRMMLHSELAYEDGSVQVLSEALNDVVIGHGNVGKMIRIDMSINGHFIQQYPSDGMIISTPTGSTGYTFSAGGPIISPDVHCLMVTPICPHLLLKVPLVLSNTDTVSLSVANSRNSIRISVDGMMDQEFTKNMVIHIHESDKVLKIIRFNKNYFYKNLFTKLMGKG</sequence>
<keyword evidence="6" id="KW-0067">ATP-binding</keyword>
<keyword evidence="6" id="KW-0963">Cytoplasm</keyword>
<dbReference type="InterPro" id="IPR017438">
    <property type="entry name" value="ATP-NAD_kinase_N"/>
</dbReference>
<dbReference type="EC" id="2.7.1.23" evidence="6"/>
<keyword evidence="2 6" id="KW-0418">Kinase</keyword>
<proteinExistence type="inferred from homology"/>
<feature type="binding site" evidence="6">
    <location>
        <begin position="73"/>
        <end position="74"/>
    </location>
    <ligand>
        <name>NAD(+)</name>
        <dbReference type="ChEBI" id="CHEBI:57540"/>
    </ligand>
</feature>
<evidence type="ECO:0000313" key="7">
    <source>
        <dbReference type="EMBL" id="MBC3536997.1"/>
    </source>
</evidence>
<keyword evidence="6" id="KW-0547">Nucleotide-binding</keyword>
<dbReference type="PANTHER" id="PTHR20275:SF0">
    <property type="entry name" value="NAD KINASE"/>
    <property type="match status" value="1"/>
</dbReference>
<dbReference type="Gene3D" id="3.40.50.10330">
    <property type="entry name" value="Probable inorganic polyphosphate/atp-NAD kinase, domain 1"/>
    <property type="match status" value="1"/>
</dbReference>
<feature type="active site" description="Proton acceptor" evidence="6">
    <location>
        <position position="73"/>
    </location>
</feature>
<name>A0ABR6VI68_9FIRM</name>
<accession>A0ABR6VI68</accession>
<dbReference type="PANTHER" id="PTHR20275">
    <property type="entry name" value="NAD KINASE"/>
    <property type="match status" value="1"/>
</dbReference>
<evidence type="ECO:0000256" key="1">
    <source>
        <dbReference type="ARBA" id="ARBA00022679"/>
    </source>
</evidence>
<dbReference type="InterPro" id="IPR016064">
    <property type="entry name" value="NAD/diacylglycerol_kinase_sf"/>
</dbReference>
<dbReference type="Gene3D" id="2.60.200.30">
    <property type="entry name" value="Probable inorganic polyphosphate/atp-NAD kinase, domain 2"/>
    <property type="match status" value="1"/>
</dbReference>
<evidence type="ECO:0000256" key="6">
    <source>
        <dbReference type="HAMAP-Rule" id="MF_00361"/>
    </source>
</evidence>
<dbReference type="InterPro" id="IPR017437">
    <property type="entry name" value="ATP-NAD_kinase_PpnK-typ_C"/>
</dbReference>
<feature type="binding site" evidence="6">
    <location>
        <position position="178"/>
    </location>
    <ligand>
        <name>NAD(+)</name>
        <dbReference type="ChEBI" id="CHEBI:57540"/>
    </ligand>
</feature>
<comment type="catalytic activity">
    <reaction evidence="5 6">
        <text>NAD(+) + ATP = ADP + NADP(+) + H(+)</text>
        <dbReference type="Rhea" id="RHEA:18629"/>
        <dbReference type="ChEBI" id="CHEBI:15378"/>
        <dbReference type="ChEBI" id="CHEBI:30616"/>
        <dbReference type="ChEBI" id="CHEBI:57540"/>
        <dbReference type="ChEBI" id="CHEBI:58349"/>
        <dbReference type="ChEBI" id="CHEBI:456216"/>
        <dbReference type="EC" id="2.7.1.23"/>
    </reaction>
</comment>
<feature type="binding site" evidence="6">
    <location>
        <position position="159"/>
    </location>
    <ligand>
        <name>NAD(+)</name>
        <dbReference type="ChEBI" id="CHEBI:57540"/>
    </ligand>
</feature>
<keyword evidence="3 6" id="KW-0521">NADP</keyword>
<evidence type="ECO:0000313" key="8">
    <source>
        <dbReference type="Proteomes" id="UP000606870"/>
    </source>
</evidence>
<comment type="caution">
    <text evidence="6">Lacks conserved residue(s) required for the propagation of feature annotation.</text>
</comment>
<dbReference type="Pfam" id="PF20143">
    <property type="entry name" value="NAD_kinase_C"/>
    <property type="match status" value="1"/>
</dbReference>
<dbReference type="GO" id="GO:0016301">
    <property type="term" value="F:kinase activity"/>
    <property type="evidence" value="ECO:0007669"/>
    <property type="project" value="UniProtKB-KW"/>
</dbReference>
<comment type="subcellular location">
    <subcellularLocation>
        <location evidence="6">Cytoplasm</location>
    </subcellularLocation>
</comment>
<feature type="binding site" evidence="6">
    <location>
        <begin position="189"/>
        <end position="194"/>
    </location>
    <ligand>
        <name>NAD(+)</name>
        <dbReference type="ChEBI" id="CHEBI:57540"/>
    </ligand>
</feature>
<evidence type="ECO:0000256" key="2">
    <source>
        <dbReference type="ARBA" id="ARBA00022777"/>
    </source>
</evidence>
<dbReference type="Pfam" id="PF01513">
    <property type="entry name" value="NAD_kinase"/>
    <property type="match status" value="1"/>
</dbReference>
<comment type="function">
    <text evidence="6">Involved in the regulation of the intracellular balance of NAD and NADP, and is a key enzyme in the biosynthesis of NADP. Catalyzes specifically the phosphorylation on 2'-hydroxyl of the adenosine moiety of NAD to yield NADP.</text>
</comment>
<dbReference type="SUPFAM" id="SSF111331">
    <property type="entry name" value="NAD kinase/diacylglycerol kinase-like"/>
    <property type="match status" value="1"/>
</dbReference>
<comment type="similarity">
    <text evidence="6">Belongs to the NAD kinase family.</text>
</comment>